<proteinExistence type="predicted"/>
<comment type="caution">
    <text evidence="2">The sequence shown here is derived from an EMBL/GenBank/DDBJ whole genome shotgun (WGS) entry which is preliminary data.</text>
</comment>
<dbReference type="Proteomes" id="UP000640052">
    <property type="component" value="Unassembled WGS sequence"/>
</dbReference>
<evidence type="ECO:0000313" key="2">
    <source>
        <dbReference type="EMBL" id="GIH26004.1"/>
    </source>
</evidence>
<accession>A0A919QE11</accession>
<reference evidence="2" key="1">
    <citation type="submission" date="2021-01" db="EMBL/GenBank/DDBJ databases">
        <title>Whole genome shotgun sequence of Acrocarpospora phusangensis NBRC 108782.</title>
        <authorList>
            <person name="Komaki H."/>
            <person name="Tamura T."/>
        </authorList>
    </citation>
    <scope>NUCLEOTIDE SEQUENCE</scope>
    <source>
        <strain evidence="2">NBRC 108782</strain>
    </source>
</reference>
<evidence type="ECO:0000313" key="3">
    <source>
        <dbReference type="Proteomes" id="UP000640052"/>
    </source>
</evidence>
<evidence type="ECO:0000256" key="1">
    <source>
        <dbReference type="SAM" id="MobiDB-lite"/>
    </source>
</evidence>
<feature type="region of interest" description="Disordered" evidence="1">
    <location>
        <begin position="1"/>
        <end position="47"/>
    </location>
</feature>
<dbReference type="AlphaFoldDB" id="A0A919QE11"/>
<protein>
    <submittedName>
        <fullName evidence="2">Uncharacterized protein</fullName>
    </submittedName>
</protein>
<name>A0A919QE11_9ACTN</name>
<keyword evidence="3" id="KW-1185">Reference proteome</keyword>
<dbReference type="RefSeq" id="WP_204042701.1">
    <property type="nucleotide sequence ID" value="NZ_BOOA01000035.1"/>
</dbReference>
<gene>
    <name evidence="2" type="ORF">Aph01nite_43140</name>
</gene>
<sequence>MTALPDLAAVEHPAPRAPAATPGPEAGASVSVPGLPGETSPSPGHPSVEEVLGSLAVAWLNELWTVEFDVALIALSHRSYSGDPEAMWADFEEFASAVYLRNGVDNGTVHWSQVDDELACSEPSAAAFNIACDRVSEAARVLLCGRRTR</sequence>
<feature type="compositionally biased region" description="Low complexity" evidence="1">
    <location>
        <begin position="17"/>
        <end position="28"/>
    </location>
</feature>
<organism evidence="2 3">
    <name type="scientific">Acrocarpospora phusangensis</name>
    <dbReference type="NCBI Taxonomy" id="1070424"/>
    <lineage>
        <taxon>Bacteria</taxon>
        <taxon>Bacillati</taxon>
        <taxon>Actinomycetota</taxon>
        <taxon>Actinomycetes</taxon>
        <taxon>Streptosporangiales</taxon>
        <taxon>Streptosporangiaceae</taxon>
        <taxon>Acrocarpospora</taxon>
    </lineage>
</organism>
<dbReference type="EMBL" id="BOOA01000035">
    <property type="protein sequence ID" value="GIH26004.1"/>
    <property type="molecule type" value="Genomic_DNA"/>
</dbReference>